<dbReference type="EMBL" id="CAUYUJ010001216">
    <property type="protein sequence ID" value="CAK0794821.1"/>
    <property type="molecule type" value="Genomic_DNA"/>
</dbReference>
<keyword evidence="3" id="KW-1185">Reference proteome</keyword>
<name>A0ABN9PSM6_9DINO</name>
<feature type="non-terminal residue" evidence="2">
    <location>
        <position position="278"/>
    </location>
</feature>
<gene>
    <name evidence="2" type="ORF">PCOR1329_LOCUS4684</name>
</gene>
<evidence type="ECO:0000313" key="2">
    <source>
        <dbReference type="EMBL" id="CAK0794821.1"/>
    </source>
</evidence>
<comment type="caution">
    <text evidence="2">The sequence shown here is derived from an EMBL/GenBank/DDBJ whole genome shotgun (WGS) entry which is preliminary data.</text>
</comment>
<evidence type="ECO:0000313" key="3">
    <source>
        <dbReference type="Proteomes" id="UP001189429"/>
    </source>
</evidence>
<organism evidence="2 3">
    <name type="scientific">Prorocentrum cordatum</name>
    <dbReference type="NCBI Taxonomy" id="2364126"/>
    <lineage>
        <taxon>Eukaryota</taxon>
        <taxon>Sar</taxon>
        <taxon>Alveolata</taxon>
        <taxon>Dinophyceae</taxon>
        <taxon>Prorocentrales</taxon>
        <taxon>Prorocentraceae</taxon>
        <taxon>Prorocentrum</taxon>
    </lineage>
</organism>
<sequence length="278" mass="31471">MKNTRGRGGRNGGGGKEGRERGYHIRSNLFDIGSRMSDGARKRRVNRTTASAARVCVQPRVPFCERSGGENDMLEQLGRACNPECLSAGACPWRLLPALVKIRRERPRGQEWRRGKGGPIGDEEAGEEAQRHALAARCELYISVASRTQRTREAAFRRAARALRLTRAPSRLWPAAAPRVPSSTRLLIRPRAHRPWRLLWQPAHLVPVRDVELQVLRVRAVAALLVGRGADRRRWAVQGLRHPLRHCALQPRLRLRRWLRRGEPLGRRRGVALLARCS</sequence>
<proteinExistence type="predicted"/>
<feature type="region of interest" description="Disordered" evidence="1">
    <location>
        <begin position="1"/>
        <end position="23"/>
    </location>
</feature>
<reference evidence="2" key="1">
    <citation type="submission" date="2023-10" db="EMBL/GenBank/DDBJ databases">
        <authorList>
            <person name="Chen Y."/>
            <person name="Shah S."/>
            <person name="Dougan E. K."/>
            <person name="Thang M."/>
            <person name="Chan C."/>
        </authorList>
    </citation>
    <scope>NUCLEOTIDE SEQUENCE [LARGE SCALE GENOMIC DNA]</scope>
</reference>
<accession>A0ABN9PSM6</accession>
<dbReference type="Proteomes" id="UP001189429">
    <property type="component" value="Unassembled WGS sequence"/>
</dbReference>
<evidence type="ECO:0000256" key="1">
    <source>
        <dbReference type="SAM" id="MobiDB-lite"/>
    </source>
</evidence>
<protein>
    <submittedName>
        <fullName evidence="2">Uncharacterized protein</fullName>
    </submittedName>
</protein>